<dbReference type="Gene3D" id="1.10.150.240">
    <property type="entry name" value="Putative phosphatase, domain 2"/>
    <property type="match status" value="1"/>
</dbReference>
<proteinExistence type="predicted"/>
<dbReference type="NCBIfam" id="TIGR01509">
    <property type="entry name" value="HAD-SF-IA-v3"/>
    <property type="match status" value="1"/>
</dbReference>
<dbReference type="InterPro" id="IPR006439">
    <property type="entry name" value="HAD-SF_hydro_IA"/>
</dbReference>
<dbReference type="InterPro" id="IPR023214">
    <property type="entry name" value="HAD_sf"/>
</dbReference>
<sequence>MNKIKNIIFDYGNVIFTIDFNQAQRNFSELGIKNVEQFFAHKAHNPIFDQFEQGFISPSEFREGIREVSGIPGLTDTEIDHAWNSLLIGVPEPNHDLLLKVKEKYRTFLLSNNNEIHYNWIMDYLKREHQLESNAIFFEKDYYSHLMKMRKPNPEIFEYVLKEHHLDPAETLFIDDSPQHLKTAASLGMHTHLLTSEESLESYLFSSGLLEN</sequence>
<gene>
    <name evidence="1" type="ORF">SAMN05421813_11729</name>
</gene>
<dbReference type="RefSeq" id="WP_090705243.1">
    <property type="nucleotide sequence ID" value="NZ_FNHH01000017.1"/>
</dbReference>
<dbReference type="Pfam" id="PF00702">
    <property type="entry name" value="Hydrolase"/>
    <property type="match status" value="1"/>
</dbReference>
<keyword evidence="2" id="KW-1185">Reference proteome</keyword>
<protein>
    <submittedName>
        <fullName evidence="1">Putative hydrolase of the HAD superfamily</fullName>
    </submittedName>
</protein>
<dbReference type="SUPFAM" id="SSF56784">
    <property type="entry name" value="HAD-like"/>
    <property type="match status" value="1"/>
</dbReference>
<dbReference type="PANTHER" id="PTHR43611:SF3">
    <property type="entry name" value="FLAVIN MONONUCLEOTIDE HYDROLASE 1, CHLOROPLATIC"/>
    <property type="match status" value="1"/>
</dbReference>
<dbReference type="EMBL" id="FNHH01000017">
    <property type="protein sequence ID" value="SDM61706.1"/>
    <property type="molecule type" value="Genomic_DNA"/>
</dbReference>
<name>A0A1G9UPB0_9SPHI</name>
<dbReference type="STRING" id="990371.SAMN05421813_11729"/>
<dbReference type="GO" id="GO:0016787">
    <property type="term" value="F:hydrolase activity"/>
    <property type="evidence" value="ECO:0007669"/>
    <property type="project" value="UniProtKB-KW"/>
</dbReference>
<dbReference type="AlphaFoldDB" id="A0A1G9UPB0"/>
<dbReference type="SFLD" id="SFLDS00003">
    <property type="entry name" value="Haloacid_Dehalogenase"/>
    <property type="match status" value="1"/>
</dbReference>
<dbReference type="Proteomes" id="UP000199226">
    <property type="component" value="Unassembled WGS sequence"/>
</dbReference>
<dbReference type="InterPro" id="IPR023198">
    <property type="entry name" value="PGP-like_dom2"/>
</dbReference>
<reference evidence="2" key="1">
    <citation type="submission" date="2016-10" db="EMBL/GenBank/DDBJ databases">
        <authorList>
            <person name="Varghese N."/>
            <person name="Submissions S."/>
        </authorList>
    </citation>
    <scope>NUCLEOTIDE SEQUENCE [LARGE SCALE GENOMIC DNA]</scope>
    <source>
        <strain evidence="2">DSM 24536</strain>
    </source>
</reference>
<evidence type="ECO:0000313" key="1">
    <source>
        <dbReference type="EMBL" id="SDM61706.1"/>
    </source>
</evidence>
<dbReference type="PANTHER" id="PTHR43611">
    <property type="entry name" value="ALPHA-D-GLUCOSE 1-PHOSPHATE PHOSPHATASE"/>
    <property type="match status" value="1"/>
</dbReference>
<dbReference type="Gene3D" id="3.40.50.1000">
    <property type="entry name" value="HAD superfamily/HAD-like"/>
    <property type="match status" value="1"/>
</dbReference>
<organism evidence="1 2">
    <name type="scientific">Daejeonella rubra</name>
    <dbReference type="NCBI Taxonomy" id="990371"/>
    <lineage>
        <taxon>Bacteria</taxon>
        <taxon>Pseudomonadati</taxon>
        <taxon>Bacteroidota</taxon>
        <taxon>Sphingobacteriia</taxon>
        <taxon>Sphingobacteriales</taxon>
        <taxon>Sphingobacteriaceae</taxon>
        <taxon>Daejeonella</taxon>
    </lineage>
</organism>
<dbReference type="InterPro" id="IPR036412">
    <property type="entry name" value="HAD-like_sf"/>
</dbReference>
<accession>A0A1G9UPB0</accession>
<evidence type="ECO:0000313" key="2">
    <source>
        <dbReference type="Proteomes" id="UP000199226"/>
    </source>
</evidence>
<keyword evidence="1" id="KW-0378">Hydrolase</keyword>
<dbReference type="CDD" id="cd02603">
    <property type="entry name" value="HAD_sEH-N_like"/>
    <property type="match status" value="1"/>
</dbReference>
<dbReference type="SFLD" id="SFLDG01129">
    <property type="entry name" value="C1.5:_HAD__Beta-PGM__Phosphata"/>
    <property type="match status" value="1"/>
</dbReference>
<dbReference type="OrthoDB" id="9797415at2"/>